<feature type="transmembrane region" description="Helical" evidence="1">
    <location>
        <begin position="37"/>
        <end position="70"/>
    </location>
</feature>
<dbReference type="RefSeq" id="WP_195127939.1">
    <property type="nucleotide sequence ID" value="NZ_JADLQX010000002.1"/>
</dbReference>
<comment type="caution">
    <text evidence="2">The sequence shown here is derived from an EMBL/GenBank/DDBJ whole genome shotgun (WGS) entry which is preliminary data.</text>
</comment>
<gene>
    <name evidence="2" type="ORF">IU459_03295</name>
</gene>
<evidence type="ECO:0000313" key="3">
    <source>
        <dbReference type="Proteomes" id="UP000702209"/>
    </source>
</evidence>
<sequence>MTGDDEDGPLFRQAYRHADAFDNSPESDRSKGAIARLMGWAVAAFAEGFLRFELLVGAIFFSIVVTVIGASTDNPAWMSGYIAAGLIGIVLVAVALKRRWSFGRQWAVIVGVLVADWILMTVFWTIH</sequence>
<reference evidence="2 3" key="1">
    <citation type="submission" date="2020-10" db="EMBL/GenBank/DDBJ databases">
        <title>Identification of Nocardia species via Next-generation sequencing and recognition of intraspecies genetic diversity.</title>
        <authorList>
            <person name="Li P."/>
            <person name="Li P."/>
            <person name="Lu B."/>
        </authorList>
    </citation>
    <scope>NUCLEOTIDE SEQUENCE [LARGE SCALE GENOMIC DNA]</scope>
    <source>
        <strain evidence="2 3">BJ06-0157</strain>
    </source>
</reference>
<keyword evidence="3" id="KW-1185">Reference proteome</keyword>
<feature type="transmembrane region" description="Helical" evidence="1">
    <location>
        <begin position="76"/>
        <end position="94"/>
    </location>
</feature>
<evidence type="ECO:0000256" key="1">
    <source>
        <dbReference type="SAM" id="Phobius"/>
    </source>
</evidence>
<keyword evidence="1" id="KW-0812">Transmembrane</keyword>
<protein>
    <submittedName>
        <fullName evidence="2">Uncharacterized protein</fullName>
    </submittedName>
</protein>
<dbReference type="Proteomes" id="UP000702209">
    <property type="component" value="Unassembled WGS sequence"/>
</dbReference>
<feature type="transmembrane region" description="Helical" evidence="1">
    <location>
        <begin position="106"/>
        <end position="126"/>
    </location>
</feature>
<keyword evidence="1" id="KW-1133">Transmembrane helix</keyword>
<dbReference type="EMBL" id="JADLQX010000002">
    <property type="protein sequence ID" value="MBF6296565.1"/>
    <property type="molecule type" value="Genomic_DNA"/>
</dbReference>
<proteinExistence type="predicted"/>
<evidence type="ECO:0000313" key="2">
    <source>
        <dbReference type="EMBL" id="MBF6296565.1"/>
    </source>
</evidence>
<accession>A0ABS0CIZ2</accession>
<name>A0ABS0CIZ2_9NOCA</name>
<organism evidence="2 3">
    <name type="scientific">Nocardia amamiensis</name>
    <dbReference type="NCBI Taxonomy" id="404578"/>
    <lineage>
        <taxon>Bacteria</taxon>
        <taxon>Bacillati</taxon>
        <taxon>Actinomycetota</taxon>
        <taxon>Actinomycetes</taxon>
        <taxon>Mycobacteriales</taxon>
        <taxon>Nocardiaceae</taxon>
        <taxon>Nocardia</taxon>
    </lineage>
</organism>
<keyword evidence="1" id="KW-0472">Membrane</keyword>